<accession>A0A7J5AJZ5</accession>
<comment type="caution">
    <text evidence="1">The sequence shown here is derived from an EMBL/GenBank/DDBJ whole genome shotgun (WGS) entry which is preliminary data.</text>
</comment>
<protein>
    <submittedName>
        <fullName evidence="1">Uncharacterized protein</fullName>
    </submittedName>
</protein>
<evidence type="ECO:0000313" key="1">
    <source>
        <dbReference type="EMBL" id="KAB1157931.1"/>
    </source>
</evidence>
<organism evidence="1 2">
    <name type="scientific">Flavobacterium luteum</name>
    <dbReference type="NCBI Taxonomy" id="2026654"/>
    <lineage>
        <taxon>Bacteria</taxon>
        <taxon>Pseudomonadati</taxon>
        <taxon>Bacteroidota</taxon>
        <taxon>Flavobacteriia</taxon>
        <taxon>Flavobacteriales</taxon>
        <taxon>Flavobacteriaceae</taxon>
        <taxon>Flavobacterium</taxon>
    </lineage>
</organism>
<dbReference type="OrthoDB" id="1365905at2"/>
<dbReference type="Proteomes" id="UP000490922">
    <property type="component" value="Unassembled WGS sequence"/>
</dbReference>
<gene>
    <name evidence="1" type="ORF">F6464_02285</name>
</gene>
<proteinExistence type="predicted"/>
<name>A0A7J5AJZ5_9FLAO</name>
<keyword evidence="2" id="KW-1185">Reference proteome</keyword>
<evidence type="ECO:0000313" key="2">
    <source>
        <dbReference type="Proteomes" id="UP000490922"/>
    </source>
</evidence>
<reference evidence="1 2" key="1">
    <citation type="submission" date="2019-09" db="EMBL/GenBank/DDBJ databases">
        <title>Flavobacterium sp. nov., isolated from glacier ice.</title>
        <authorList>
            <person name="Liu Q."/>
        </authorList>
    </citation>
    <scope>NUCLEOTIDE SEQUENCE [LARGE SCALE GENOMIC DNA]</scope>
    <source>
        <strain evidence="1 2">NBRC 112527</strain>
    </source>
</reference>
<dbReference type="AlphaFoldDB" id="A0A7J5AJZ5"/>
<dbReference type="RefSeq" id="WP_151106124.1">
    <property type="nucleotide sequence ID" value="NZ_WAEM01000001.1"/>
</dbReference>
<sequence>MSNKPTAETKRDIVSEVQELIKEGLKKGYLENIYFTQNYSDLQSRVIEYLIVVNVAQKLEHFGVQNNIFINLEYSLNDFYNNAFPSFIFEGEIFAQQHKSRKQHSPKDSKSKRIDIALTEENKSKGEWFITQKSLIGIEIKSINQSDKKIQKDIERMAKAITLKDDISQNNIQACFACFFKRFDKDNTTLTKPQIEKKTSAEKKKWEKHFEEIKDIYPDLIFELIDTSIVNIPAEEFKNISFDPEANYEDLIANTGCINAYMIKITRKVLS</sequence>
<dbReference type="EMBL" id="WAEM01000001">
    <property type="protein sequence ID" value="KAB1157931.1"/>
    <property type="molecule type" value="Genomic_DNA"/>
</dbReference>